<comment type="cofactor">
    <cofactor evidence="2">
        <name>Zn(2+)</name>
        <dbReference type="ChEBI" id="CHEBI:29105"/>
    </cofactor>
    <text evidence="2">Binds 1 zinc ion per subunit.</text>
</comment>
<dbReference type="Proteomes" id="UP000051012">
    <property type="component" value="Unassembled WGS sequence"/>
</dbReference>
<dbReference type="Pfam" id="PF01433">
    <property type="entry name" value="Peptidase_M1"/>
    <property type="match status" value="1"/>
</dbReference>
<dbReference type="PATRIC" id="fig|1703772.3.peg.138"/>
<name>A0A0S7YC28_UNCT6</name>
<proteinExistence type="predicted"/>
<dbReference type="AlphaFoldDB" id="A0A0S7YC28"/>
<organism evidence="4 5">
    <name type="scientific">candidate division TA06 bacterium DG_78</name>
    <dbReference type="NCBI Taxonomy" id="1703772"/>
    <lineage>
        <taxon>Bacteria</taxon>
        <taxon>Bacteria division TA06</taxon>
    </lineage>
</organism>
<sequence length="899" mass="105286">MTVCILIFLLQWQQRVAYNITGYLDTEEKSLRAVEYLTYFNNSPYPLETFYIHLYANAYRDTTTVYAQEIKKLHPFVNSDFLRSKESERGYIDINSVKYEGKLIEFKIDETIMTIFLSKPVVSGDSIVLEFDFYLKIPKQFSRLGYQNNHYEMTQWYPKVCVFDDDAWHREPYHALGEFYGEFGSFDVEIDLPGDYVVAATGERINEADREFMDALIDGRRIDMGERKTVRFIAENVHDFAWVCDPDFLVKKYEADSVMIWVYYLQQFDKNWEHAGAYAVDAVKRYDQWYGMYPYKNLSVVSGYHPSGEGMEYPNLIIVCIGEDRFTRFFEETIIHEIGHQWFYGALGSNEIDETWLDEGFTSYSEIRYFEDKYGEKNSLHKLSFLSPLSVRYYRTLLYYVTQTNELEKPILTPAYDFIDTPIAYISSAYAKPALFLFHLEGILGRAIFDKIIKRYVREYTFKHPRTEDFIRICEEESGQELQSLFHSFLYTTDFCDWAVQNVSGNRVEIENRGDFFMPVDIVITTESTEDTLRIDTQQKFHTIIVPGATKIKRVIIDPYQYSFESNYWNNHYPRKLEFKPIIDVPSFDSYQIFYLPYLWYSTYDGITIGAYLLGTEFADIDFIKGRHQWTAGCIYGFKSKNFYPVFSYQTPIIFKRGMRTRLVLQGSNSSDEYNFGLGFTNNFGIPFSQSPEIALNTMLSFYKLNSYDLVDSIDWEFGRNIVSENHVGYQHHGWNIDICLSLAHKIIGSEWKYVKTTIEIKNDIETFIPVSLRIFAGRIFGSAPTQEQFFLSGALRISLLADLLFNQRGYFSPQEHLHVAGDGNMLGYQTMHIKSNEMYCLGIELPAKFPIRIFADIGYCREYVADFGAKVVLGPISFNFPFYTRTNEPWKLRWSIGL</sequence>
<keyword evidence="2" id="KW-0862">Zinc</keyword>
<evidence type="ECO:0000259" key="3">
    <source>
        <dbReference type="Pfam" id="PF01433"/>
    </source>
</evidence>
<dbReference type="GO" id="GO:0008237">
    <property type="term" value="F:metallopeptidase activity"/>
    <property type="evidence" value="ECO:0007669"/>
    <property type="project" value="InterPro"/>
</dbReference>
<feature type="binding site" evidence="2">
    <location>
        <position position="359"/>
    </location>
    <ligand>
        <name>Zn(2+)</name>
        <dbReference type="ChEBI" id="CHEBI:29105"/>
        <note>catalytic</note>
    </ligand>
</feature>
<dbReference type="SUPFAM" id="SSF55486">
    <property type="entry name" value="Metalloproteases ('zincins'), catalytic domain"/>
    <property type="match status" value="1"/>
</dbReference>
<dbReference type="Gene3D" id="2.40.160.50">
    <property type="entry name" value="membrane protein fhac: a member of the omp85/tpsb transporter family"/>
    <property type="match status" value="1"/>
</dbReference>
<gene>
    <name evidence="4" type="ORF">AMJ52_06970</name>
</gene>
<feature type="active site" description="Proton acceptor" evidence="1">
    <location>
        <position position="337"/>
    </location>
</feature>
<evidence type="ECO:0000313" key="4">
    <source>
        <dbReference type="EMBL" id="KPJ72248.1"/>
    </source>
</evidence>
<dbReference type="GO" id="GO:0008270">
    <property type="term" value="F:zinc ion binding"/>
    <property type="evidence" value="ECO:0007669"/>
    <property type="project" value="InterPro"/>
</dbReference>
<protein>
    <recommendedName>
        <fullName evidence="3">Peptidase M1 membrane alanine aminopeptidase domain-containing protein</fullName>
    </recommendedName>
</protein>
<dbReference type="InterPro" id="IPR027268">
    <property type="entry name" value="Peptidase_M4/M1_CTD_sf"/>
</dbReference>
<dbReference type="CDD" id="cd09604">
    <property type="entry name" value="M1_APN_like"/>
    <property type="match status" value="1"/>
</dbReference>
<feature type="binding site" evidence="2">
    <location>
        <position position="336"/>
    </location>
    <ligand>
        <name>Zn(2+)</name>
        <dbReference type="ChEBI" id="CHEBI:29105"/>
        <note>catalytic</note>
    </ligand>
</feature>
<evidence type="ECO:0000256" key="2">
    <source>
        <dbReference type="PIRSR" id="PIRSR634015-3"/>
    </source>
</evidence>
<feature type="binding site" evidence="2">
    <location>
        <position position="340"/>
    </location>
    <ligand>
        <name>Zn(2+)</name>
        <dbReference type="ChEBI" id="CHEBI:29105"/>
        <note>catalytic</note>
    </ligand>
</feature>
<dbReference type="PANTHER" id="PTHR45726:SF3">
    <property type="entry name" value="LEUKOTRIENE A-4 HYDROLASE"/>
    <property type="match status" value="1"/>
</dbReference>
<dbReference type="InterPro" id="IPR034015">
    <property type="entry name" value="M1_LTA4H"/>
</dbReference>
<dbReference type="PANTHER" id="PTHR45726">
    <property type="entry name" value="LEUKOTRIENE A-4 HYDROLASE"/>
    <property type="match status" value="1"/>
</dbReference>
<dbReference type="EMBL" id="LJNI01000088">
    <property type="protein sequence ID" value="KPJ72248.1"/>
    <property type="molecule type" value="Genomic_DNA"/>
</dbReference>
<keyword evidence="2" id="KW-0479">Metal-binding</keyword>
<accession>A0A0S7YC28</accession>
<feature type="domain" description="Peptidase M1 membrane alanine aminopeptidase" evidence="3">
    <location>
        <begin position="293"/>
        <end position="489"/>
    </location>
</feature>
<feature type="active site" description="Proton donor" evidence="1">
    <location>
        <position position="430"/>
    </location>
</feature>
<reference evidence="4 5" key="1">
    <citation type="journal article" date="2015" name="Microbiome">
        <title>Genomic resolution of linkages in carbon, nitrogen, and sulfur cycling among widespread estuary sediment bacteria.</title>
        <authorList>
            <person name="Baker B.J."/>
            <person name="Lazar C.S."/>
            <person name="Teske A.P."/>
            <person name="Dick G.J."/>
        </authorList>
    </citation>
    <scope>NUCLEOTIDE SEQUENCE [LARGE SCALE GENOMIC DNA]</scope>
    <source>
        <strain evidence="4">DG_78</strain>
    </source>
</reference>
<evidence type="ECO:0000256" key="1">
    <source>
        <dbReference type="PIRSR" id="PIRSR634015-1"/>
    </source>
</evidence>
<comment type="caution">
    <text evidence="4">The sequence shown here is derived from an EMBL/GenBank/DDBJ whole genome shotgun (WGS) entry which is preliminary data.</text>
</comment>
<dbReference type="Gene3D" id="1.10.390.10">
    <property type="entry name" value="Neutral Protease Domain 2"/>
    <property type="match status" value="1"/>
</dbReference>
<dbReference type="InterPro" id="IPR014782">
    <property type="entry name" value="Peptidase_M1_dom"/>
</dbReference>
<evidence type="ECO:0000313" key="5">
    <source>
        <dbReference type="Proteomes" id="UP000051012"/>
    </source>
</evidence>